<evidence type="ECO:0000313" key="6">
    <source>
        <dbReference type="EMBL" id="MBA4493456.1"/>
    </source>
</evidence>
<dbReference type="SUPFAM" id="SSF56059">
    <property type="entry name" value="Glutathione synthetase ATP-binding domain-like"/>
    <property type="match status" value="1"/>
</dbReference>
<protein>
    <submittedName>
        <fullName evidence="6">ATP-grasp domain-containing protein</fullName>
    </submittedName>
</protein>
<dbReference type="EMBL" id="JACEIQ010000002">
    <property type="protein sequence ID" value="MBA4493456.1"/>
    <property type="molecule type" value="Genomic_DNA"/>
</dbReference>
<dbReference type="PANTHER" id="PTHR43585">
    <property type="entry name" value="FUMIPYRROLE BIOSYNTHESIS PROTEIN C"/>
    <property type="match status" value="1"/>
</dbReference>
<gene>
    <name evidence="6" type="ORF">H1191_03950</name>
</gene>
<evidence type="ECO:0000256" key="3">
    <source>
        <dbReference type="ARBA" id="ARBA00022840"/>
    </source>
</evidence>
<keyword evidence="7" id="KW-1185">Reference proteome</keyword>
<sequence>MNDHKEIVLLVESGNHGCEIEAIRRQGYEVVYLTTGLLPFDFKYKCLCERFISDKKIYQTDVLDAYIKQLVQEYHVKAMYTTSDFLSYAVAFMAEKYGFWGLKPEWTKSYIKKHEFRKKQRELGYNTPSFYICHSLDEGIAVLKNEGKPMVFKPVNGNESMGVKLVQTQLELSECIKNIKNISRFTGQMIEGDIYLLEEYLEGDVYSCEFLNGKDGLSILGITNRQLSPPPFFIELGYVFPFQNECEQRIVNETRRFVKDFKYGIGAGHIEFIVKENNIYILEINPRIMGWPNYWMINQSLGCDIFGLINELAITGETSYFPPKTKRVSCCIEVTPPIQGYIRDIRVKNDWARHPDVKLIHQYQQGAFVREASSNGHIISRILTVGSTKREAQELAYQILQDYEIHMILKPEVHK</sequence>
<evidence type="ECO:0000256" key="4">
    <source>
        <dbReference type="PROSITE-ProRule" id="PRU00409"/>
    </source>
</evidence>
<keyword evidence="1" id="KW-0436">Ligase</keyword>
<organism evidence="6 7">
    <name type="scientific">Paenactinomyces guangxiensis</name>
    <dbReference type="NCBI Taxonomy" id="1490290"/>
    <lineage>
        <taxon>Bacteria</taxon>
        <taxon>Bacillati</taxon>
        <taxon>Bacillota</taxon>
        <taxon>Bacilli</taxon>
        <taxon>Bacillales</taxon>
        <taxon>Thermoactinomycetaceae</taxon>
        <taxon>Paenactinomyces</taxon>
    </lineage>
</organism>
<dbReference type="GO" id="GO:0005524">
    <property type="term" value="F:ATP binding"/>
    <property type="evidence" value="ECO:0007669"/>
    <property type="project" value="UniProtKB-UniRule"/>
</dbReference>
<evidence type="ECO:0000259" key="5">
    <source>
        <dbReference type="PROSITE" id="PS50975"/>
    </source>
</evidence>
<dbReference type="GO" id="GO:0046872">
    <property type="term" value="F:metal ion binding"/>
    <property type="evidence" value="ECO:0007669"/>
    <property type="project" value="InterPro"/>
</dbReference>
<comment type="caution">
    <text evidence="6">The sequence shown here is derived from an EMBL/GenBank/DDBJ whole genome shotgun (WGS) entry which is preliminary data.</text>
</comment>
<dbReference type="AlphaFoldDB" id="A0A7W2A6J8"/>
<evidence type="ECO:0000256" key="2">
    <source>
        <dbReference type="ARBA" id="ARBA00022741"/>
    </source>
</evidence>
<name>A0A7W2A6J8_9BACL</name>
<reference evidence="6 7" key="1">
    <citation type="submission" date="2020-07" db="EMBL/GenBank/DDBJ databases">
        <authorList>
            <person name="Feng H."/>
        </authorList>
    </citation>
    <scope>NUCLEOTIDE SEQUENCE [LARGE SCALE GENOMIC DNA]</scope>
    <source>
        <strain evidence="7">s-10</strain>
    </source>
</reference>
<proteinExistence type="predicted"/>
<evidence type="ECO:0000313" key="7">
    <source>
        <dbReference type="Proteomes" id="UP000535491"/>
    </source>
</evidence>
<dbReference type="InterPro" id="IPR052032">
    <property type="entry name" value="ATP-dep_AA_Ligase"/>
</dbReference>
<dbReference type="RefSeq" id="WP_181750685.1">
    <property type="nucleotide sequence ID" value="NZ_JACEIQ010000002.1"/>
</dbReference>
<dbReference type="PROSITE" id="PS50975">
    <property type="entry name" value="ATP_GRASP"/>
    <property type="match status" value="1"/>
</dbReference>
<evidence type="ECO:0000256" key="1">
    <source>
        <dbReference type="ARBA" id="ARBA00022598"/>
    </source>
</evidence>
<dbReference type="PROSITE" id="PS00867">
    <property type="entry name" value="CPSASE_2"/>
    <property type="match status" value="1"/>
</dbReference>
<dbReference type="PANTHER" id="PTHR43585:SF2">
    <property type="entry name" value="ATP-GRASP ENZYME FSQD"/>
    <property type="match status" value="1"/>
</dbReference>
<dbReference type="Gene3D" id="3.30.470.20">
    <property type="entry name" value="ATP-grasp fold, B domain"/>
    <property type="match status" value="1"/>
</dbReference>
<accession>A0A7W2A6J8</accession>
<dbReference type="InterPro" id="IPR005479">
    <property type="entry name" value="CPAse_ATP-bd"/>
</dbReference>
<keyword evidence="3 4" id="KW-0067">ATP-binding</keyword>
<dbReference type="InterPro" id="IPR011761">
    <property type="entry name" value="ATP-grasp"/>
</dbReference>
<dbReference type="Pfam" id="PF18603">
    <property type="entry name" value="LAL_C2"/>
    <property type="match status" value="1"/>
</dbReference>
<feature type="domain" description="ATP-grasp" evidence="5">
    <location>
        <begin position="117"/>
        <end position="314"/>
    </location>
</feature>
<keyword evidence="2 4" id="KW-0547">Nucleotide-binding</keyword>
<dbReference type="Proteomes" id="UP000535491">
    <property type="component" value="Unassembled WGS sequence"/>
</dbReference>
<dbReference type="Pfam" id="PF13535">
    <property type="entry name" value="ATP-grasp_4"/>
    <property type="match status" value="1"/>
</dbReference>
<dbReference type="InterPro" id="IPR040570">
    <property type="entry name" value="LAL_C2"/>
</dbReference>
<dbReference type="GO" id="GO:0016874">
    <property type="term" value="F:ligase activity"/>
    <property type="evidence" value="ECO:0007669"/>
    <property type="project" value="UniProtKB-KW"/>
</dbReference>